<comment type="caution">
    <text evidence="3">The sequence shown here is derived from an EMBL/GenBank/DDBJ whole genome shotgun (WGS) entry which is preliminary data.</text>
</comment>
<dbReference type="EMBL" id="CAICTM010000245">
    <property type="protein sequence ID" value="CAB9505873.1"/>
    <property type="molecule type" value="Genomic_DNA"/>
</dbReference>
<reference evidence="3" key="1">
    <citation type="submission" date="2020-06" db="EMBL/GenBank/DDBJ databases">
        <authorList>
            <consortium name="Plant Systems Biology data submission"/>
        </authorList>
    </citation>
    <scope>NUCLEOTIDE SEQUENCE</scope>
    <source>
        <strain evidence="3">D6</strain>
    </source>
</reference>
<sequence length="179" mass="18838">MGISKPVPTSSLRMSSSDSSAPVVASVLAAAFLFSNIIAVAPAFADDPIDSSSQVIAARSGGRMGGRSSMGSRGRSSMGASRGSYNSYSRTTVVRPMVTSPVIVAPPMYSPFSPFSPFGFGFGLGGGIGDSYRDYRQDGEIARERSELQEAKIRQAELEQRIAQLEGAPKALPQQQPAQ</sequence>
<feature type="compositionally biased region" description="Low complexity" evidence="2">
    <location>
        <begin position="57"/>
        <end position="84"/>
    </location>
</feature>
<keyword evidence="1" id="KW-0175">Coiled coil</keyword>
<organism evidence="3 4">
    <name type="scientific">Seminavis robusta</name>
    <dbReference type="NCBI Taxonomy" id="568900"/>
    <lineage>
        <taxon>Eukaryota</taxon>
        <taxon>Sar</taxon>
        <taxon>Stramenopiles</taxon>
        <taxon>Ochrophyta</taxon>
        <taxon>Bacillariophyta</taxon>
        <taxon>Bacillariophyceae</taxon>
        <taxon>Bacillariophycidae</taxon>
        <taxon>Naviculales</taxon>
        <taxon>Naviculaceae</taxon>
        <taxon>Seminavis</taxon>
    </lineage>
</organism>
<feature type="region of interest" description="Disordered" evidence="2">
    <location>
        <begin position="56"/>
        <end position="86"/>
    </location>
</feature>
<evidence type="ECO:0000313" key="4">
    <source>
        <dbReference type="Proteomes" id="UP001153069"/>
    </source>
</evidence>
<gene>
    <name evidence="3" type="ORF">SEMRO_246_G097810.1</name>
</gene>
<proteinExistence type="predicted"/>
<keyword evidence="4" id="KW-1185">Reference proteome</keyword>
<name>A0A9N8HD56_9STRA</name>
<evidence type="ECO:0000256" key="2">
    <source>
        <dbReference type="SAM" id="MobiDB-lite"/>
    </source>
</evidence>
<accession>A0A9N8HD56</accession>
<dbReference type="Proteomes" id="UP001153069">
    <property type="component" value="Unassembled WGS sequence"/>
</dbReference>
<dbReference type="AlphaFoldDB" id="A0A9N8HD56"/>
<feature type="coiled-coil region" evidence="1">
    <location>
        <begin position="141"/>
        <end position="168"/>
    </location>
</feature>
<protein>
    <submittedName>
        <fullName evidence="3">Uncharacterized protein</fullName>
    </submittedName>
</protein>
<evidence type="ECO:0000313" key="3">
    <source>
        <dbReference type="EMBL" id="CAB9505873.1"/>
    </source>
</evidence>
<evidence type="ECO:0000256" key="1">
    <source>
        <dbReference type="SAM" id="Coils"/>
    </source>
</evidence>